<evidence type="ECO:0000313" key="3">
    <source>
        <dbReference type="Proteomes" id="UP000054516"/>
    </source>
</evidence>
<sequence>MQILGALNEPSVITARTQELSSKSIPPSKDPETPELEQQGPSRSRFGLPTPDTTPEHQRVTPGDRSRQAFVHLHGLQDAGQLTPSTSSEAHSTDDEDHHSLYLIHSEEPSGHPSLPPTAALSPRKTESHLSLSVLRSVYKSVVGFLNLAKKRTSRADDARVQGTIDLIKSIPTIRRTRVGNLTRKLTVKQYGQLLRVIEGYEDDNFRAFFQDKLRFDYTRQTQQFEIRMPTNVHEEVGDFIMDKLSIWRHSLELSIVPKVSNAAKTVKPSGSTDVQFSFTRGENDSKSPDRSVRHKQCERQCKNPTMLMEFAWSQEKENVREKAEAYM</sequence>
<feature type="region of interest" description="Disordered" evidence="1">
    <location>
        <begin position="77"/>
        <end position="97"/>
    </location>
</feature>
<feature type="compositionally biased region" description="Basic and acidic residues" evidence="1">
    <location>
        <begin position="54"/>
        <end position="64"/>
    </location>
</feature>
<feature type="region of interest" description="Disordered" evidence="1">
    <location>
        <begin position="1"/>
        <end position="64"/>
    </location>
</feature>
<dbReference type="EMBL" id="DF977456">
    <property type="protein sequence ID" value="GAW25706.1"/>
    <property type="molecule type" value="Genomic_DNA"/>
</dbReference>
<organism evidence="2">
    <name type="scientific">Rosellinia necatrix</name>
    <name type="common">White root-rot fungus</name>
    <dbReference type="NCBI Taxonomy" id="77044"/>
    <lineage>
        <taxon>Eukaryota</taxon>
        <taxon>Fungi</taxon>
        <taxon>Dikarya</taxon>
        <taxon>Ascomycota</taxon>
        <taxon>Pezizomycotina</taxon>
        <taxon>Sordariomycetes</taxon>
        <taxon>Xylariomycetidae</taxon>
        <taxon>Xylariales</taxon>
        <taxon>Xylariaceae</taxon>
        <taxon>Rosellinia</taxon>
    </lineage>
</organism>
<dbReference type="AlphaFoldDB" id="A0A1S8A6J7"/>
<feature type="region of interest" description="Disordered" evidence="1">
    <location>
        <begin position="275"/>
        <end position="299"/>
    </location>
</feature>
<feature type="compositionally biased region" description="Basic and acidic residues" evidence="1">
    <location>
        <begin position="282"/>
        <end position="299"/>
    </location>
</feature>
<feature type="compositionally biased region" description="Polar residues" evidence="1">
    <location>
        <begin position="80"/>
        <end position="90"/>
    </location>
</feature>
<protein>
    <submittedName>
        <fullName evidence="2">Uncharacterized protein</fullName>
    </submittedName>
</protein>
<gene>
    <name evidence="2" type="ORF">SAMD00023353_1101630</name>
</gene>
<accession>A0A1S8A6J7</accession>
<reference evidence="2" key="1">
    <citation type="submission" date="2016-03" db="EMBL/GenBank/DDBJ databases">
        <title>Draft genome sequence of Rosellinia necatrix.</title>
        <authorList>
            <person name="Kanematsu S."/>
        </authorList>
    </citation>
    <scope>NUCLEOTIDE SEQUENCE [LARGE SCALE GENOMIC DNA]</scope>
    <source>
        <strain evidence="2">W97</strain>
    </source>
</reference>
<dbReference type="OrthoDB" id="3485856at2759"/>
<proteinExistence type="predicted"/>
<dbReference type="Proteomes" id="UP000054516">
    <property type="component" value="Unassembled WGS sequence"/>
</dbReference>
<keyword evidence="3" id="KW-1185">Reference proteome</keyword>
<name>A0A1S8A6J7_ROSNE</name>
<evidence type="ECO:0000313" key="2">
    <source>
        <dbReference type="EMBL" id="GAW25706.1"/>
    </source>
</evidence>
<evidence type="ECO:0000256" key="1">
    <source>
        <dbReference type="SAM" id="MobiDB-lite"/>
    </source>
</evidence>
<feature type="compositionally biased region" description="Polar residues" evidence="1">
    <location>
        <begin position="14"/>
        <end position="25"/>
    </location>
</feature>